<accession>A0A549TDQ0</accession>
<dbReference type="InterPro" id="IPR004843">
    <property type="entry name" value="Calcineurin-like_PHP"/>
</dbReference>
<dbReference type="InterPro" id="IPR050126">
    <property type="entry name" value="Ap4A_hydrolase"/>
</dbReference>
<dbReference type="Pfam" id="PF00149">
    <property type="entry name" value="Metallophos"/>
    <property type="match status" value="1"/>
</dbReference>
<sequence>MTPTESFPSDIYAIADIHGLADLLEAMLGYIAAVSKDDQSPPVVLFLGDLIDRGPHSPKVLDQVYSTLDRYPGSRLILGNHDFYLRELLRGTLTDEDAINWMDWGGVATVCAYSDHPVPDFKNIAADIRRGFPHHADLLENALTFKEMGRFCFVHAGIRPGVQLASQSEHDLRWIRAGFLDHMDLFDHVVLHGHTITKSLRPEVYENRIALDTGAYRTGRLSAAVIRRDELSHFVCTELTETGRIEVGEWQPDLKAAADRFFPAF</sequence>
<organism evidence="2 3">
    <name type="scientific">Rhizobium straminoryzae</name>
    <dbReference type="NCBI Taxonomy" id="1387186"/>
    <lineage>
        <taxon>Bacteria</taxon>
        <taxon>Pseudomonadati</taxon>
        <taxon>Pseudomonadota</taxon>
        <taxon>Alphaproteobacteria</taxon>
        <taxon>Hyphomicrobiales</taxon>
        <taxon>Rhizobiaceae</taxon>
        <taxon>Rhizobium/Agrobacterium group</taxon>
        <taxon>Rhizobium</taxon>
    </lineage>
</organism>
<keyword evidence="3" id="KW-1185">Reference proteome</keyword>
<dbReference type="GO" id="GO:0016791">
    <property type="term" value="F:phosphatase activity"/>
    <property type="evidence" value="ECO:0007669"/>
    <property type="project" value="TreeGrafter"/>
</dbReference>
<protein>
    <recommendedName>
        <fullName evidence="1">Calcineurin-like phosphoesterase domain-containing protein</fullName>
    </recommendedName>
</protein>
<dbReference type="PANTHER" id="PTHR42850:SF4">
    <property type="entry name" value="ZINC-DEPENDENT ENDOPOLYPHOSPHATASE"/>
    <property type="match status" value="1"/>
</dbReference>
<dbReference type="AlphaFoldDB" id="A0A549TDQ0"/>
<name>A0A549TDQ0_9HYPH</name>
<reference evidence="2 3" key="1">
    <citation type="submission" date="2019-07" db="EMBL/GenBank/DDBJ databases">
        <title>Ln-dependent methylotrophs.</title>
        <authorList>
            <person name="Tani A."/>
        </authorList>
    </citation>
    <scope>NUCLEOTIDE SEQUENCE [LARGE SCALE GENOMIC DNA]</scope>
    <source>
        <strain evidence="2 3">SM12</strain>
    </source>
</reference>
<dbReference type="SUPFAM" id="SSF56300">
    <property type="entry name" value="Metallo-dependent phosphatases"/>
    <property type="match status" value="1"/>
</dbReference>
<dbReference type="InterPro" id="IPR029052">
    <property type="entry name" value="Metallo-depent_PP-like"/>
</dbReference>
<dbReference type="EMBL" id="VJMG01000015">
    <property type="protein sequence ID" value="TRL40210.1"/>
    <property type="molecule type" value="Genomic_DNA"/>
</dbReference>
<comment type="caution">
    <text evidence="2">The sequence shown here is derived from an EMBL/GenBank/DDBJ whole genome shotgun (WGS) entry which is preliminary data.</text>
</comment>
<proteinExistence type="predicted"/>
<evidence type="ECO:0000313" key="2">
    <source>
        <dbReference type="EMBL" id="TRL40210.1"/>
    </source>
</evidence>
<evidence type="ECO:0000313" key="3">
    <source>
        <dbReference type="Proteomes" id="UP000316801"/>
    </source>
</evidence>
<dbReference type="GO" id="GO:0110154">
    <property type="term" value="P:RNA decapping"/>
    <property type="evidence" value="ECO:0007669"/>
    <property type="project" value="TreeGrafter"/>
</dbReference>
<dbReference type="GO" id="GO:0005737">
    <property type="term" value="C:cytoplasm"/>
    <property type="evidence" value="ECO:0007669"/>
    <property type="project" value="TreeGrafter"/>
</dbReference>
<gene>
    <name evidence="2" type="ORF">FNA46_06575</name>
</gene>
<dbReference type="Proteomes" id="UP000316801">
    <property type="component" value="Unassembled WGS sequence"/>
</dbReference>
<evidence type="ECO:0000259" key="1">
    <source>
        <dbReference type="Pfam" id="PF00149"/>
    </source>
</evidence>
<dbReference type="PANTHER" id="PTHR42850">
    <property type="entry name" value="METALLOPHOSPHOESTERASE"/>
    <property type="match status" value="1"/>
</dbReference>
<dbReference type="RefSeq" id="WP_143124320.1">
    <property type="nucleotide sequence ID" value="NZ_VJMG01000015.1"/>
</dbReference>
<feature type="domain" description="Calcineurin-like phosphoesterase" evidence="1">
    <location>
        <begin position="11"/>
        <end position="113"/>
    </location>
</feature>
<dbReference type="GO" id="GO:0008803">
    <property type="term" value="F:bis(5'-nucleosyl)-tetraphosphatase (symmetrical) activity"/>
    <property type="evidence" value="ECO:0007669"/>
    <property type="project" value="TreeGrafter"/>
</dbReference>
<dbReference type="Gene3D" id="3.60.21.10">
    <property type="match status" value="1"/>
</dbReference>